<sequence>MEILRRPRLVQFVQKIEVYLPFDRELNYEMSPETRKITISERDKKLLRNAVRNAGFEDVDAVRVLDMLLTNKEFATMGFRARTNCAAIFIGQTLAALLISVSPSLVALQMTKPNPGPNPELFSELPLAQIHRETNANPNSKPFLQNLRKVYMINDEAEMENNGKFYLEHDLVRDFTLFDQLPSIETVGIDIMTFGNGKSPYSLQPINISRFAINHSFLDTWHLLGLIKARKETLEELDVDAEEARGFATEAEIRYGEYLRSIWDRSGSLKSFSALERLRMGVGFLYYFANGVRGSSDEKCEKVRVVGRLPENLESLCIIGYQQGMEQDYDDVIDELEMLCASGISKLKEILGLGLTIPHAENVADPDGDKHLLWSLLTGFGSRENVNLDMRWNTDIEDRIENIFKKGERSHSKLNQFCVYDSGDDDPNDAK</sequence>
<dbReference type="GeneID" id="81362701"/>
<keyword evidence="3" id="KW-1185">Reference proteome</keyword>
<proteinExistence type="predicted"/>
<dbReference type="AlphaFoldDB" id="A0A9W9EI16"/>
<comment type="caution">
    <text evidence="2">The sequence shown here is derived from an EMBL/GenBank/DDBJ whole genome shotgun (WGS) entry which is preliminary data.</text>
</comment>
<name>A0A9W9EI16_9EURO</name>
<keyword evidence="1" id="KW-1133">Transmembrane helix</keyword>
<reference evidence="2" key="2">
    <citation type="journal article" date="2023" name="IMA Fungus">
        <title>Comparative genomic study of the Penicillium genus elucidates a diverse pangenome and 15 lateral gene transfer events.</title>
        <authorList>
            <person name="Petersen C."/>
            <person name="Sorensen T."/>
            <person name="Nielsen M.R."/>
            <person name="Sondergaard T.E."/>
            <person name="Sorensen J.L."/>
            <person name="Fitzpatrick D.A."/>
            <person name="Frisvad J.C."/>
            <person name="Nielsen K.L."/>
        </authorList>
    </citation>
    <scope>NUCLEOTIDE SEQUENCE</scope>
    <source>
        <strain evidence="2">IBT 30761</strain>
    </source>
</reference>
<dbReference type="RefSeq" id="XP_056468710.1">
    <property type="nucleotide sequence ID" value="XM_056623722.1"/>
</dbReference>
<keyword evidence="1" id="KW-0812">Transmembrane</keyword>
<accession>A0A9W9EI16</accession>
<organism evidence="2 3">
    <name type="scientific">Penicillium argentinense</name>
    <dbReference type="NCBI Taxonomy" id="1131581"/>
    <lineage>
        <taxon>Eukaryota</taxon>
        <taxon>Fungi</taxon>
        <taxon>Dikarya</taxon>
        <taxon>Ascomycota</taxon>
        <taxon>Pezizomycotina</taxon>
        <taxon>Eurotiomycetes</taxon>
        <taxon>Eurotiomycetidae</taxon>
        <taxon>Eurotiales</taxon>
        <taxon>Aspergillaceae</taxon>
        <taxon>Penicillium</taxon>
    </lineage>
</organism>
<dbReference type="Proteomes" id="UP001149074">
    <property type="component" value="Unassembled WGS sequence"/>
</dbReference>
<evidence type="ECO:0000313" key="2">
    <source>
        <dbReference type="EMBL" id="KAJ5082188.1"/>
    </source>
</evidence>
<reference evidence="2" key="1">
    <citation type="submission" date="2022-11" db="EMBL/GenBank/DDBJ databases">
        <authorList>
            <person name="Petersen C."/>
        </authorList>
    </citation>
    <scope>NUCLEOTIDE SEQUENCE</scope>
    <source>
        <strain evidence="2">IBT 30761</strain>
    </source>
</reference>
<dbReference type="EMBL" id="JAPQKI010000011">
    <property type="protein sequence ID" value="KAJ5082188.1"/>
    <property type="molecule type" value="Genomic_DNA"/>
</dbReference>
<protein>
    <submittedName>
        <fullName evidence="2">Uncharacterized protein</fullName>
    </submittedName>
</protein>
<dbReference type="OrthoDB" id="3437411at2759"/>
<evidence type="ECO:0000313" key="3">
    <source>
        <dbReference type="Proteomes" id="UP001149074"/>
    </source>
</evidence>
<evidence type="ECO:0000256" key="1">
    <source>
        <dbReference type="SAM" id="Phobius"/>
    </source>
</evidence>
<gene>
    <name evidence="2" type="ORF">N7532_011231</name>
</gene>
<feature type="transmembrane region" description="Helical" evidence="1">
    <location>
        <begin position="86"/>
        <end position="108"/>
    </location>
</feature>
<keyword evidence="1" id="KW-0472">Membrane</keyword>